<keyword evidence="2" id="KW-0238">DNA-binding</keyword>
<keyword evidence="6" id="KW-1185">Reference proteome</keyword>
<dbReference type="Proteomes" id="UP000287188">
    <property type="component" value="Unassembled WGS sequence"/>
</dbReference>
<reference evidence="6" key="1">
    <citation type="submission" date="2018-12" db="EMBL/GenBank/DDBJ databases">
        <title>Tengunoibacter tsumagoiensis gen. nov., sp. nov., Dictyobacter kobayashii sp. nov., D. alpinus sp. nov., and D. joshuensis sp. nov. and description of Dictyobacteraceae fam. nov. within the order Ktedonobacterales isolated from Tengu-no-mugimeshi.</title>
        <authorList>
            <person name="Wang C.M."/>
            <person name="Zheng Y."/>
            <person name="Sakai Y."/>
            <person name="Toyoda A."/>
            <person name="Minakuchi Y."/>
            <person name="Abe K."/>
            <person name="Yokota A."/>
            <person name="Yabe S."/>
        </authorList>
    </citation>
    <scope>NUCLEOTIDE SEQUENCE [LARGE SCALE GENOMIC DNA]</scope>
    <source>
        <strain evidence="6">Uno11</strain>
    </source>
</reference>
<organism evidence="5 6">
    <name type="scientific">Dictyobacter kobayashii</name>
    <dbReference type="NCBI Taxonomy" id="2014872"/>
    <lineage>
        <taxon>Bacteria</taxon>
        <taxon>Bacillati</taxon>
        <taxon>Chloroflexota</taxon>
        <taxon>Ktedonobacteria</taxon>
        <taxon>Ktedonobacterales</taxon>
        <taxon>Dictyobacteraceae</taxon>
        <taxon>Dictyobacter</taxon>
    </lineage>
</organism>
<dbReference type="GO" id="GO:0043565">
    <property type="term" value="F:sequence-specific DNA binding"/>
    <property type="evidence" value="ECO:0007669"/>
    <property type="project" value="InterPro"/>
</dbReference>
<dbReference type="Pfam" id="PF12833">
    <property type="entry name" value="HTH_18"/>
    <property type="match status" value="1"/>
</dbReference>
<evidence type="ECO:0000256" key="1">
    <source>
        <dbReference type="ARBA" id="ARBA00023015"/>
    </source>
</evidence>
<proteinExistence type="predicted"/>
<keyword evidence="1" id="KW-0805">Transcription regulation</keyword>
<dbReference type="EMBL" id="BIFS01000001">
    <property type="protein sequence ID" value="GCE20854.1"/>
    <property type="molecule type" value="Genomic_DNA"/>
</dbReference>
<dbReference type="InterPro" id="IPR009057">
    <property type="entry name" value="Homeodomain-like_sf"/>
</dbReference>
<evidence type="ECO:0000313" key="6">
    <source>
        <dbReference type="Proteomes" id="UP000287188"/>
    </source>
</evidence>
<evidence type="ECO:0000313" key="5">
    <source>
        <dbReference type="EMBL" id="GCE20854.1"/>
    </source>
</evidence>
<name>A0A402AP87_9CHLR</name>
<dbReference type="PANTHER" id="PTHR46796">
    <property type="entry name" value="HTH-TYPE TRANSCRIPTIONAL ACTIVATOR RHAS-RELATED"/>
    <property type="match status" value="1"/>
</dbReference>
<accession>A0A402AP87</accession>
<evidence type="ECO:0000256" key="2">
    <source>
        <dbReference type="ARBA" id="ARBA00023125"/>
    </source>
</evidence>
<comment type="caution">
    <text evidence="5">The sequence shown here is derived from an EMBL/GenBank/DDBJ whole genome shotgun (WGS) entry which is preliminary data.</text>
</comment>
<dbReference type="AlphaFoldDB" id="A0A402AP87"/>
<evidence type="ECO:0000259" key="4">
    <source>
        <dbReference type="PROSITE" id="PS01124"/>
    </source>
</evidence>
<keyword evidence="3" id="KW-0804">Transcription</keyword>
<gene>
    <name evidence="5" type="ORF">KDK_46540</name>
</gene>
<dbReference type="PROSITE" id="PS01124">
    <property type="entry name" value="HTH_ARAC_FAMILY_2"/>
    <property type="match status" value="1"/>
</dbReference>
<dbReference type="InterPro" id="IPR018060">
    <property type="entry name" value="HTH_AraC"/>
</dbReference>
<dbReference type="InterPro" id="IPR050204">
    <property type="entry name" value="AraC_XylS_family_regulators"/>
</dbReference>
<protein>
    <submittedName>
        <fullName evidence="5">AraC family transcriptional regulator</fullName>
    </submittedName>
</protein>
<dbReference type="Gene3D" id="1.10.10.60">
    <property type="entry name" value="Homeodomain-like"/>
    <property type="match status" value="1"/>
</dbReference>
<feature type="domain" description="HTH araC/xylS-type" evidence="4">
    <location>
        <begin position="149"/>
        <end position="221"/>
    </location>
</feature>
<dbReference type="SUPFAM" id="SSF46689">
    <property type="entry name" value="Homeodomain-like"/>
    <property type="match status" value="1"/>
</dbReference>
<dbReference type="SMART" id="SM00342">
    <property type="entry name" value="HTH_ARAC"/>
    <property type="match status" value="1"/>
</dbReference>
<dbReference type="GO" id="GO:0003700">
    <property type="term" value="F:DNA-binding transcription factor activity"/>
    <property type="evidence" value="ECO:0007669"/>
    <property type="project" value="InterPro"/>
</dbReference>
<dbReference type="RefSeq" id="WP_126552449.1">
    <property type="nucleotide sequence ID" value="NZ_BIFS01000001.1"/>
</dbReference>
<evidence type="ECO:0000256" key="3">
    <source>
        <dbReference type="ARBA" id="ARBA00023163"/>
    </source>
</evidence>
<sequence>MSSFFEGRESDSPYIEAVWRGLAGSDYAPVCPASNRWHLLFLRQNGRVNVSVEGPLTKATPVTQAEGTEWFGVTFQHGTFLPSVSIRNLLDERAILPLAAKTSFELAGSSFQFPDYENVETFVERLVREDLLVADPVVKAVLAGQPPEMSLRTVRRRFLLATGLTYKALSQIERAKQAADLLEQGVSLLDTAYQAGYADQSHMTRSLKHFIGHTPAQIVQIRKPK</sequence>
<dbReference type="OrthoDB" id="2559672at2"/>